<keyword evidence="1 2" id="KW-0238">DNA-binding</keyword>
<dbReference type="PROSITE" id="PS50935">
    <property type="entry name" value="SSB"/>
    <property type="match status" value="1"/>
</dbReference>
<evidence type="ECO:0000313" key="4">
    <source>
        <dbReference type="Proteomes" id="UP000548119"/>
    </source>
</evidence>
<gene>
    <name evidence="3" type="ORF">GGR10_001339</name>
</gene>
<dbReference type="EMBL" id="JACJIR010000011">
    <property type="protein sequence ID" value="MBA9083473.1"/>
    <property type="molecule type" value="Genomic_DNA"/>
</dbReference>
<organism evidence="3 4">
    <name type="scientific">Bartonella chomelii</name>
    <dbReference type="NCBI Taxonomy" id="236402"/>
    <lineage>
        <taxon>Bacteria</taxon>
        <taxon>Pseudomonadati</taxon>
        <taxon>Pseudomonadota</taxon>
        <taxon>Alphaproteobacteria</taxon>
        <taxon>Hyphomicrobiales</taxon>
        <taxon>Bartonellaceae</taxon>
        <taxon>Bartonella</taxon>
    </lineage>
</organism>
<name>A0ABR6E4I9_9HYPH</name>
<dbReference type="Pfam" id="PF00436">
    <property type="entry name" value="SSB"/>
    <property type="match status" value="1"/>
</dbReference>
<comment type="caution">
    <text evidence="3">The sequence shown here is derived from an EMBL/GenBank/DDBJ whole genome shotgun (WGS) entry which is preliminary data.</text>
</comment>
<evidence type="ECO:0000256" key="1">
    <source>
        <dbReference type="ARBA" id="ARBA00023125"/>
    </source>
</evidence>
<accession>A0ABR6E4I9</accession>
<evidence type="ECO:0000313" key="3">
    <source>
        <dbReference type="EMBL" id="MBA9083473.1"/>
    </source>
</evidence>
<dbReference type="Proteomes" id="UP000548119">
    <property type="component" value="Unassembled WGS sequence"/>
</dbReference>
<keyword evidence="4" id="KW-1185">Reference proteome</keyword>
<evidence type="ECO:0000256" key="2">
    <source>
        <dbReference type="PROSITE-ProRule" id="PRU00252"/>
    </source>
</evidence>
<dbReference type="Gene3D" id="2.40.50.140">
    <property type="entry name" value="Nucleic acid-binding proteins"/>
    <property type="match status" value="1"/>
</dbReference>
<dbReference type="InterPro" id="IPR012340">
    <property type="entry name" value="NA-bd_OB-fold"/>
</dbReference>
<proteinExistence type="predicted"/>
<dbReference type="InterPro" id="IPR000424">
    <property type="entry name" value="Primosome_PriB/ssb"/>
</dbReference>
<dbReference type="GO" id="GO:0003677">
    <property type="term" value="F:DNA binding"/>
    <property type="evidence" value="ECO:0007669"/>
    <property type="project" value="UniProtKB-KW"/>
</dbReference>
<dbReference type="SUPFAM" id="SSF50249">
    <property type="entry name" value="Nucleic acid-binding proteins"/>
    <property type="match status" value="1"/>
</dbReference>
<reference evidence="3 4" key="1">
    <citation type="submission" date="2020-08" db="EMBL/GenBank/DDBJ databases">
        <title>Genomic Encyclopedia of Type Strains, Phase IV (KMG-IV): sequencing the most valuable type-strain genomes for metagenomic binning, comparative biology and taxonomic classification.</title>
        <authorList>
            <person name="Goeker M."/>
        </authorList>
    </citation>
    <scope>NUCLEOTIDE SEQUENCE [LARGE SCALE GENOMIC DNA]</scope>
    <source>
        <strain evidence="3 4">DSM 21431</strain>
    </source>
</reference>
<sequence>MINKVTLIGYLGADPESRTMASGAEVVNLRIGTSQRYVDKTTSQRINKTE</sequence>
<protein>
    <submittedName>
        <fullName evidence="3">Single-stranded DNA-binding protein</fullName>
    </submittedName>
</protein>